<accession>A0A1V9G987</accession>
<dbReference type="OrthoDB" id="652198at2"/>
<dbReference type="RefSeq" id="WP_143773891.1">
    <property type="nucleotide sequence ID" value="NZ_LVYD01000001.1"/>
</dbReference>
<keyword evidence="3" id="KW-1185">Reference proteome</keyword>
<dbReference type="EMBL" id="LVYD01000001">
    <property type="protein sequence ID" value="OQP67038.1"/>
    <property type="molecule type" value="Genomic_DNA"/>
</dbReference>
<sequence length="199" mass="21977">MKCTLFSTMFAVICFAACSPGVQKKVKIFSSGKIQVDEATKTVTLTSGTQHNEADLTLTDKDKAITVKSEAGDQSYEVPDAGVYLLNLKTDTLIGNIVNFGNDGPTKSITTEQLEHIIDSTQQLINGQNASDANKTYFIVPKTIKKLTTNTNAQLINPYNNIPYKVDADKDGKAPEIYKFFTAKQKRESLNELVERMKK</sequence>
<organism evidence="2 3">
    <name type="scientific">Niastella vici</name>
    <dbReference type="NCBI Taxonomy" id="1703345"/>
    <lineage>
        <taxon>Bacteria</taxon>
        <taxon>Pseudomonadati</taxon>
        <taxon>Bacteroidota</taxon>
        <taxon>Chitinophagia</taxon>
        <taxon>Chitinophagales</taxon>
        <taxon>Chitinophagaceae</taxon>
        <taxon>Niastella</taxon>
    </lineage>
</organism>
<proteinExistence type="predicted"/>
<evidence type="ECO:0000313" key="3">
    <source>
        <dbReference type="Proteomes" id="UP000192796"/>
    </source>
</evidence>
<evidence type="ECO:0000313" key="2">
    <source>
        <dbReference type="EMBL" id="OQP67038.1"/>
    </source>
</evidence>
<evidence type="ECO:0008006" key="4">
    <source>
        <dbReference type="Google" id="ProtNLM"/>
    </source>
</evidence>
<dbReference type="AlphaFoldDB" id="A0A1V9G987"/>
<dbReference type="Proteomes" id="UP000192796">
    <property type="component" value="Unassembled WGS sequence"/>
</dbReference>
<evidence type="ECO:0000256" key="1">
    <source>
        <dbReference type="SAM" id="SignalP"/>
    </source>
</evidence>
<comment type="caution">
    <text evidence="2">The sequence shown here is derived from an EMBL/GenBank/DDBJ whole genome shotgun (WGS) entry which is preliminary data.</text>
</comment>
<feature type="chain" id="PRO_5012122105" description="DUF4369 domain-containing protein" evidence="1">
    <location>
        <begin position="17"/>
        <end position="199"/>
    </location>
</feature>
<reference evidence="2 3" key="1">
    <citation type="submission" date="2016-03" db="EMBL/GenBank/DDBJ databases">
        <title>Niastella vici sp. nov., isolated from farmland soil.</title>
        <authorList>
            <person name="Chen L."/>
            <person name="Wang D."/>
            <person name="Yang S."/>
            <person name="Wang G."/>
        </authorList>
    </citation>
    <scope>NUCLEOTIDE SEQUENCE [LARGE SCALE GENOMIC DNA]</scope>
    <source>
        <strain evidence="2 3">DJ57</strain>
    </source>
</reference>
<protein>
    <recommendedName>
        <fullName evidence="4">DUF4369 domain-containing protein</fullName>
    </recommendedName>
</protein>
<feature type="signal peptide" evidence="1">
    <location>
        <begin position="1"/>
        <end position="16"/>
    </location>
</feature>
<keyword evidence="1" id="KW-0732">Signal</keyword>
<gene>
    <name evidence="2" type="ORF">A3860_01375</name>
</gene>
<name>A0A1V9G987_9BACT</name>